<feature type="chain" id="PRO_5020216187" description="Lipoprotein" evidence="8">
    <location>
        <begin position="22"/>
        <end position="272"/>
    </location>
</feature>
<dbReference type="Gene3D" id="3.40.190.10">
    <property type="entry name" value="Periplasmic binding protein-like II"/>
    <property type="match status" value="2"/>
</dbReference>
<dbReference type="AlphaFoldDB" id="A0A4U8T976"/>
<gene>
    <name evidence="9" type="ORF">LS71_006295</name>
</gene>
<comment type="similarity">
    <text evidence="6">Belongs to the nlpA lipoprotein family.</text>
</comment>
<dbReference type="CDD" id="cd13597">
    <property type="entry name" value="PBP2_lipoprotein_Tp32"/>
    <property type="match status" value="1"/>
</dbReference>
<reference evidence="9 10" key="1">
    <citation type="journal article" date="2014" name="Genome Announc.">
        <title>Draft genome sequences of eight enterohepatic helicobacter species isolated from both laboratory and wild rodents.</title>
        <authorList>
            <person name="Sheh A."/>
            <person name="Shen Z."/>
            <person name="Fox J.G."/>
        </authorList>
    </citation>
    <scope>NUCLEOTIDE SEQUENCE [LARGE SCALE GENOMIC DNA]</scope>
    <source>
        <strain evidence="9 10">MIT 09-6949</strain>
    </source>
</reference>
<evidence type="ECO:0000313" key="10">
    <source>
        <dbReference type="Proteomes" id="UP000029733"/>
    </source>
</evidence>
<evidence type="ECO:0000256" key="7">
    <source>
        <dbReference type="PIRSR" id="PIRSR002854-1"/>
    </source>
</evidence>
<keyword evidence="3" id="KW-0472">Membrane</keyword>
<accession>A0A4U8T976</accession>
<keyword evidence="2 8" id="KW-0732">Signal</keyword>
<keyword evidence="5 6" id="KW-0449">Lipoprotein</keyword>
<comment type="caution">
    <text evidence="9">The sequence shown here is derived from an EMBL/GenBank/DDBJ whole genome shotgun (WGS) entry which is preliminary data.</text>
</comment>
<dbReference type="PANTHER" id="PTHR30429:SF0">
    <property type="entry name" value="METHIONINE-BINDING LIPOPROTEIN METQ"/>
    <property type="match status" value="1"/>
</dbReference>
<organism evidence="9 10">
    <name type="scientific">Helicobacter jaachi</name>
    <dbReference type="NCBI Taxonomy" id="1677920"/>
    <lineage>
        <taxon>Bacteria</taxon>
        <taxon>Pseudomonadati</taxon>
        <taxon>Campylobacterota</taxon>
        <taxon>Epsilonproteobacteria</taxon>
        <taxon>Campylobacterales</taxon>
        <taxon>Helicobacteraceae</taxon>
        <taxon>Helicobacter</taxon>
    </lineage>
</organism>
<keyword evidence="10" id="KW-1185">Reference proteome</keyword>
<evidence type="ECO:0000256" key="2">
    <source>
        <dbReference type="ARBA" id="ARBA00022729"/>
    </source>
</evidence>
<keyword evidence="4" id="KW-0564">Palmitate</keyword>
<dbReference type="InterPro" id="IPR004872">
    <property type="entry name" value="Lipoprotein_NlpA"/>
</dbReference>
<protein>
    <recommendedName>
        <fullName evidence="6">Lipoprotein</fullName>
    </recommendedName>
</protein>
<feature type="signal peptide" evidence="8">
    <location>
        <begin position="1"/>
        <end position="21"/>
    </location>
</feature>
<dbReference type="STRING" id="1677920.LS71_06610"/>
<dbReference type="Proteomes" id="UP000029733">
    <property type="component" value="Unassembled WGS sequence"/>
</dbReference>
<name>A0A4U8T976_9HELI</name>
<dbReference type="RefSeq" id="WP_034355470.1">
    <property type="nucleotide sequence ID" value="NZ_JRPR02000004.1"/>
</dbReference>
<evidence type="ECO:0000256" key="3">
    <source>
        <dbReference type="ARBA" id="ARBA00023136"/>
    </source>
</evidence>
<dbReference type="OrthoDB" id="9812878at2"/>
<evidence type="ECO:0000256" key="8">
    <source>
        <dbReference type="SAM" id="SignalP"/>
    </source>
</evidence>
<proteinExistence type="inferred from homology"/>
<dbReference type="PANTHER" id="PTHR30429">
    <property type="entry name" value="D-METHIONINE-BINDING LIPOPROTEIN METQ"/>
    <property type="match status" value="1"/>
</dbReference>
<evidence type="ECO:0000256" key="5">
    <source>
        <dbReference type="ARBA" id="ARBA00023288"/>
    </source>
</evidence>
<comment type="subcellular location">
    <subcellularLocation>
        <location evidence="1">Membrane</location>
        <topology evidence="1">Lipid-anchor</topology>
    </subcellularLocation>
</comment>
<evidence type="ECO:0000313" key="9">
    <source>
        <dbReference type="EMBL" id="TLD96330.1"/>
    </source>
</evidence>
<dbReference type="PIRSF" id="PIRSF002854">
    <property type="entry name" value="MetQ"/>
    <property type="match status" value="1"/>
</dbReference>
<dbReference type="GO" id="GO:0016020">
    <property type="term" value="C:membrane"/>
    <property type="evidence" value="ECO:0007669"/>
    <property type="project" value="UniProtKB-SubCell"/>
</dbReference>
<sequence>MRNIAKLALLCALGLGFIACGDEKKNTESSNTSAVLRVGATPVPAAEILEFVKPQLAAKGVQMEVQSFTDYVVPNVSLAEGSSDANLYQHKPFLDNTNKQKGYKLVPIVPIYITPLGFYSNKYKSIDEFPQGATLAVPGDTVNLARALILFHKNGAITLKDPDNLAATELDILENPKGFVFKHMEAASLPSVLDSVDGAIINANYALQAGIKIATSLFHEGSQSIFANVLAAREDNKDDERIKKLAEVLTSDETTAFILQKYGGEIIPVNAK</sequence>
<evidence type="ECO:0000256" key="4">
    <source>
        <dbReference type="ARBA" id="ARBA00023139"/>
    </source>
</evidence>
<evidence type="ECO:0000256" key="1">
    <source>
        <dbReference type="ARBA" id="ARBA00004635"/>
    </source>
</evidence>
<dbReference type="PROSITE" id="PS51257">
    <property type="entry name" value="PROKAR_LIPOPROTEIN"/>
    <property type="match status" value="1"/>
</dbReference>
<dbReference type="Pfam" id="PF03180">
    <property type="entry name" value="Lipoprotein_9"/>
    <property type="match status" value="1"/>
</dbReference>
<dbReference type="SUPFAM" id="SSF53850">
    <property type="entry name" value="Periplasmic binding protein-like II"/>
    <property type="match status" value="1"/>
</dbReference>
<dbReference type="EMBL" id="JRPR02000004">
    <property type="protein sequence ID" value="TLD96330.1"/>
    <property type="molecule type" value="Genomic_DNA"/>
</dbReference>
<feature type="lipid moiety-binding region" description="S-diacylglycerol cysteine" evidence="7">
    <location>
        <position position="20"/>
    </location>
</feature>
<evidence type="ECO:0000256" key="6">
    <source>
        <dbReference type="PIRNR" id="PIRNR002854"/>
    </source>
</evidence>